<evidence type="ECO:0000313" key="2">
    <source>
        <dbReference type="Proteomes" id="UP000076555"/>
    </source>
</evidence>
<reference evidence="1 2" key="1">
    <citation type="submission" date="2016-04" db="EMBL/GenBank/DDBJ databases">
        <title>Draft Genome Assembly of the Bloom-forming Cyanobacterium Nodularia spumigena Strain CENA596 in Shrimp Production Ponds.</title>
        <authorList>
            <person name="Popin R.V."/>
            <person name="Rigonato J."/>
            <person name="Abreu V.A."/>
            <person name="Andreote A.P."/>
            <person name="Silveira S.B."/>
            <person name="Odebrecht C."/>
            <person name="Fiore M.F."/>
        </authorList>
    </citation>
    <scope>NUCLEOTIDE SEQUENCE [LARGE SCALE GENOMIC DNA]</scope>
    <source>
        <strain evidence="1 2">CENA596</strain>
    </source>
</reference>
<sequence length="93" mass="10556">MNLFHAKAQRRKGTKKNKGNFGISYFDSATPELRITNYKLVFIASLLLHLATFSQGETLRGKRSYAEGFRRLGGMRFAHATRTINSHRIAIAK</sequence>
<dbReference type="AlphaFoldDB" id="A0A166I665"/>
<evidence type="ECO:0000313" key="1">
    <source>
        <dbReference type="EMBL" id="KZL47947.1"/>
    </source>
</evidence>
<gene>
    <name evidence="1" type="ORF">A2T98_20685</name>
</gene>
<name>A0A166I665_NODSP</name>
<organism evidence="1 2">
    <name type="scientific">Nodularia spumigena CENA596</name>
    <dbReference type="NCBI Taxonomy" id="1819295"/>
    <lineage>
        <taxon>Bacteria</taxon>
        <taxon>Bacillati</taxon>
        <taxon>Cyanobacteriota</taxon>
        <taxon>Cyanophyceae</taxon>
        <taxon>Nostocales</taxon>
        <taxon>Nodulariaceae</taxon>
        <taxon>Nodularia</taxon>
    </lineage>
</organism>
<dbReference type="EMBL" id="LWAJ01000270">
    <property type="protein sequence ID" value="KZL47947.1"/>
    <property type="molecule type" value="Genomic_DNA"/>
</dbReference>
<dbReference type="Proteomes" id="UP000076555">
    <property type="component" value="Unassembled WGS sequence"/>
</dbReference>
<accession>A0A166I665</accession>
<comment type="caution">
    <text evidence="1">The sequence shown here is derived from an EMBL/GenBank/DDBJ whole genome shotgun (WGS) entry which is preliminary data.</text>
</comment>
<proteinExistence type="predicted"/>
<protein>
    <submittedName>
        <fullName evidence="1">Uncharacterized protein</fullName>
    </submittedName>
</protein>